<dbReference type="Gene3D" id="3.40.50.720">
    <property type="entry name" value="NAD(P)-binding Rossmann-like Domain"/>
    <property type="match status" value="1"/>
</dbReference>
<dbReference type="AlphaFoldDB" id="H6RNS0"/>
<dbReference type="FunFam" id="3.40.50.720:FF:000084">
    <property type="entry name" value="Short-chain dehydrogenase reductase"/>
    <property type="match status" value="1"/>
</dbReference>
<dbReference type="GO" id="GO:0004316">
    <property type="term" value="F:3-oxoacyl-[acyl-carrier-protein] reductase (NADPH) activity"/>
    <property type="evidence" value="ECO:0007669"/>
    <property type="project" value="UniProtKB-EC"/>
</dbReference>
<comment type="similarity">
    <text evidence="1">Belongs to the short-chain dehydrogenases/reductases (SDR) family.</text>
</comment>
<dbReference type="InterPro" id="IPR050259">
    <property type="entry name" value="SDR"/>
</dbReference>
<keyword evidence="4" id="KW-1185">Reference proteome</keyword>
<dbReference type="HOGENOM" id="CLU_010194_1_1_11"/>
<dbReference type="SUPFAM" id="SSF51735">
    <property type="entry name" value="NAD(P)-binding Rossmann-fold domains"/>
    <property type="match status" value="1"/>
</dbReference>
<dbReference type="InterPro" id="IPR002347">
    <property type="entry name" value="SDR_fam"/>
</dbReference>
<dbReference type="STRING" id="1146883.BLASA_4409"/>
<dbReference type="EMBL" id="FO117623">
    <property type="protein sequence ID" value="CCG05218.1"/>
    <property type="molecule type" value="Genomic_DNA"/>
</dbReference>
<accession>H6RNS0</accession>
<evidence type="ECO:0000256" key="2">
    <source>
        <dbReference type="ARBA" id="ARBA00023002"/>
    </source>
</evidence>
<dbReference type="PANTHER" id="PTHR42879">
    <property type="entry name" value="3-OXOACYL-(ACYL-CARRIER-PROTEIN) REDUCTASE"/>
    <property type="match status" value="1"/>
</dbReference>
<dbReference type="InterPro" id="IPR020904">
    <property type="entry name" value="Sc_DH/Rdtase_CS"/>
</dbReference>
<dbReference type="PRINTS" id="PR00080">
    <property type="entry name" value="SDRFAMILY"/>
</dbReference>
<proteinExistence type="inferred from homology"/>
<name>H6RNS0_BLASD</name>
<dbReference type="PROSITE" id="PS00061">
    <property type="entry name" value="ADH_SHORT"/>
    <property type="match status" value="1"/>
</dbReference>
<evidence type="ECO:0000256" key="1">
    <source>
        <dbReference type="ARBA" id="ARBA00006484"/>
    </source>
</evidence>
<dbReference type="Proteomes" id="UP000007517">
    <property type="component" value="Chromosome"/>
</dbReference>
<evidence type="ECO:0000313" key="4">
    <source>
        <dbReference type="Proteomes" id="UP000007517"/>
    </source>
</evidence>
<dbReference type="RefSeq" id="WP_014378089.1">
    <property type="nucleotide sequence ID" value="NC_016943.1"/>
</dbReference>
<sequence>MALHRSAGLVRYNFSDRVVVVTGASRGIGAGIATAFARAGARLVINGRDAAALEHAVGDLRELGAEAVGVRADLRSPEGARDLIDTAVATFGTIDVLVNNAGGNFALPLAELSQNGWRAQVETNLSSVFYCAQACYPVFQAQGGGLIVNIGSVAADAAHPGRAAYGAAKAGVAALTKTMAWEWAPAGIRVNCVAPGAVHTPASRFSGGDAAGQVAGHVPLGRLGEPEDVANSCLFLCSEGADYITGITLRVDGGPSTALAADGVREIAQDVHA</sequence>
<evidence type="ECO:0000313" key="3">
    <source>
        <dbReference type="EMBL" id="CCG05218.1"/>
    </source>
</evidence>
<gene>
    <name evidence="3" type="primary">fabG10</name>
    <name evidence="3" type="ordered locus">BLASA_4409</name>
</gene>
<dbReference type="EC" id="1.1.1.100" evidence="3"/>
<dbReference type="CDD" id="cd05233">
    <property type="entry name" value="SDR_c"/>
    <property type="match status" value="1"/>
</dbReference>
<dbReference type="eggNOG" id="COG1028">
    <property type="taxonomic scope" value="Bacteria"/>
</dbReference>
<keyword evidence="2 3" id="KW-0560">Oxidoreductase</keyword>
<reference evidence="3 4" key="1">
    <citation type="journal article" date="2012" name="J. Bacteriol.">
        <title>Genome Sequence of Blastococcus saxobsidens DD2, a Stone-Inhabiting Bacterium.</title>
        <authorList>
            <person name="Chouaia B."/>
            <person name="Crotti E."/>
            <person name="Brusetti L."/>
            <person name="Daffonchio D."/>
            <person name="Essoussi I."/>
            <person name="Nouioui I."/>
            <person name="Sbissi I."/>
            <person name="Ghodhbane-Gtari F."/>
            <person name="Gtari M."/>
            <person name="Vacherie B."/>
            <person name="Barbe V."/>
            <person name="Medigue C."/>
            <person name="Gury J."/>
            <person name="Pujic P."/>
            <person name="Normand P."/>
        </authorList>
    </citation>
    <scope>NUCLEOTIDE SEQUENCE [LARGE SCALE GENOMIC DNA]</scope>
    <source>
        <strain evidence="3 4">DD2</strain>
    </source>
</reference>
<dbReference type="InterPro" id="IPR036291">
    <property type="entry name" value="NAD(P)-bd_dom_sf"/>
</dbReference>
<protein>
    <submittedName>
        <fullName evidence="3">3-oxoacyl-[acyl-carrier-protein] reductase</fullName>
        <ecNumber evidence="3">1.1.1.100</ecNumber>
    </submittedName>
</protein>
<dbReference type="OrthoDB" id="286404at2"/>
<organism evidence="3 4">
    <name type="scientific">Blastococcus saxobsidens (strain DD2)</name>
    <dbReference type="NCBI Taxonomy" id="1146883"/>
    <lineage>
        <taxon>Bacteria</taxon>
        <taxon>Bacillati</taxon>
        <taxon>Actinomycetota</taxon>
        <taxon>Actinomycetes</taxon>
        <taxon>Geodermatophilales</taxon>
        <taxon>Geodermatophilaceae</taxon>
        <taxon>Blastococcus</taxon>
    </lineage>
</organism>
<dbReference type="PRINTS" id="PR00081">
    <property type="entry name" value="GDHRDH"/>
</dbReference>
<dbReference type="NCBIfam" id="NF005559">
    <property type="entry name" value="PRK07231.1"/>
    <property type="match status" value="1"/>
</dbReference>
<dbReference type="GO" id="GO:0032787">
    <property type="term" value="P:monocarboxylic acid metabolic process"/>
    <property type="evidence" value="ECO:0007669"/>
    <property type="project" value="UniProtKB-ARBA"/>
</dbReference>
<dbReference type="Pfam" id="PF13561">
    <property type="entry name" value="adh_short_C2"/>
    <property type="match status" value="1"/>
</dbReference>
<reference evidence="4" key="2">
    <citation type="submission" date="2012-02" db="EMBL/GenBank/DDBJ databases">
        <title>Complete genome sequence of Blastococcus saxobsidens strain DD2.</title>
        <authorList>
            <person name="Genoscope."/>
        </authorList>
    </citation>
    <scope>NUCLEOTIDE SEQUENCE [LARGE SCALE GENOMIC DNA]</scope>
    <source>
        <strain evidence="4">DD2</strain>
    </source>
</reference>
<dbReference type="KEGG" id="bsd:BLASA_4409"/>